<dbReference type="EMBL" id="SMAB01000026">
    <property type="protein sequence ID" value="TCS78624.1"/>
    <property type="molecule type" value="Genomic_DNA"/>
</dbReference>
<keyword evidence="3" id="KW-1185">Reference proteome</keyword>
<evidence type="ECO:0000313" key="3">
    <source>
        <dbReference type="Proteomes" id="UP000295788"/>
    </source>
</evidence>
<dbReference type="Pfam" id="PF00078">
    <property type="entry name" value="RVT_1"/>
    <property type="match status" value="1"/>
</dbReference>
<evidence type="ECO:0000259" key="1">
    <source>
        <dbReference type="Pfam" id="PF00078"/>
    </source>
</evidence>
<accession>A0A4R3K6S3</accession>
<dbReference type="InterPro" id="IPR043128">
    <property type="entry name" value="Rev_trsase/Diguanyl_cyclase"/>
</dbReference>
<comment type="caution">
    <text evidence="2">The sequence shown here is derived from an EMBL/GenBank/DDBJ whole genome shotgun (WGS) entry which is preliminary data.</text>
</comment>
<dbReference type="GO" id="GO:0003964">
    <property type="term" value="F:RNA-directed DNA polymerase activity"/>
    <property type="evidence" value="ECO:0007669"/>
    <property type="project" value="UniProtKB-KW"/>
</dbReference>
<dbReference type="Gene3D" id="3.30.70.270">
    <property type="match status" value="1"/>
</dbReference>
<keyword evidence="2" id="KW-0808">Transferase</keyword>
<evidence type="ECO:0000313" key="2">
    <source>
        <dbReference type="EMBL" id="TCS78624.1"/>
    </source>
</evidence>
<reference evidence="2 3" key="1">
    <citation type="submission" date="2019-03" db="EMBL/GenBank/DDBJ databases">
        <title>Genomic Encyclopedia of Type Strains, Phase IV (KMG-IV): sequencing the most valuable type-strain genomes for metagenomic binning, comparative biology and taxonomic classification.</title>
        <authorList>
            <person name="Goeker M."/>
        </authorList>
    </citation>
    <scope>NUCLEOTIDE SEQUENCE [LARGE SCALE GENOMIC DNA]</scope>
    <source>
        <strain evidence="2 3">DSM 23802</strain>
    </source>
</reference>
<feature type="non-terminal residue" evidence="2">
    <location>
        <position position="1"/>
    </location>
</feature>
<dbReference type="Proteomes" id="UP000295788">
    <property type="component" value="Unassembled WGS sequence"/>
</dbReference>
<keyword evidence="2" id="KW-0548">Nucleotidyltransferase</keyword>
<organism evidence="2 3">
    <name type="scientific">Tepidibacillus fermentans</name>
    <dbReference type="NCBI Taxonomy" id="1281767"/>
    <lineage>
        <taxon>Bacteria</taxon>
        <taxon>Bacillati</taxon>
        <taxon>Bacillota</taxon>
        <taxon>Bacilli</taxon>
        <taxon>Bacillales</taxon>
        <taxon>Bacillaceae</taxon>
        <taxon>Tepidibacillus</taxon>
    </lineage>
</organism>
<protein>
    <submittedName>
        <fullName evidence="2">Reverse transcriptase (RNA-dependent DNA polymerase)</fullName>
    </submittedName>
</protein>
<dbReference type="InterPro" id="IPR043502">
    <property type="entry name" value="DNA/RNA_pol_sf"/>
</dbReference>
<name>A0A4R3K6S3_9BACI</name>
<feature type="domain" description="Reverse transcriptase" evidence="1">
    <location>
        <begin position="74"/>
        <end position="132"/>
    </location>
</feature>
<keyword evidence="2" id="KW-0695">RNA-directed DNA polymerase</keyword>
<dbReference type="AlphaFoldDB" id="A0A4R3K6S3"/>
<sequence>SGSYWALFCYANSPTRISLKCSSCTSDQSFAADFLQIPPHGGHPCLKLTVGTTSPRIGLSPTSLRPCWAHEKRGHSFIRYADDMLIFSKSRRSAERILNNIFPFIEKKLFLKVNREKTVVDYVGKVKFLGFGFLYFSDYYRQVTA</sequence>
<gene>
    <name evidence="2" type="ORF">EDD72_1261</name>
</gene>
<dbReference type="SUPFAM" id="SSF56672">
    <property type="entry name" value="DNA/RNA polymerases"/>
    <property type="match status" value="1"/>
</dbReference>
<proteinExistence type="predicted"/>
<dbReference type="InterPro" id="IPR000477">
    <property type="entry name" value="RT_dom"/>
</dbReference>